<feature type="transmembrane region" description="Helical" evidence="1">
    <location>
        <begin position="74"/>
        <end position="97"/>
    </location>
</feature>
<dbReference type="RefSeq" id="WP_263331950.1">
    <property type="nucleotide sequence ID" value="NZ_JAGSYH010000001.1"/>
</dbReference>
<sequence>MATSVLHGDGIDKRGEWWLFAAGTVALIAGAAMLRSYSPGSLHLPPCPFHALTGLYCPGCGSTRALHHLLNMEFATALKCNFLAVATLPYMLALFGVKALRRLGIWHGPTLELPVNWTWWLTAVVIAWWIVRNLPLAVFTIPAR</sequence>
<evidence type="ECO:0000313" key="2">
    <source>
        <dbReference type="EMBL" id="MFC5865102.1"/>
    </source>
</evidence>
<organism evidence="2 3">
    <name type="scientific">Acidicapsa dinghuensis</name>
    <dbReference type="NCBI Taxonomy" id="2218256"/>
    <lineage>
        <taxon>Bacteria</taxon>
        <taxon>Pseudomonadati</taxon>
        <taxon>Acidobacteriota</taxon>
        <taxon>Terriglobia</taxon>
        <taxon>Terriglobales</taxon>
        <taxon>Acidobacteriaceae</taxon>
        <taxon>Acidicapsa</taxon>
    </lineage>
</organism>
<dbReference type="EMBL" id="JBHSPH010000010">
    <property type="protein sequence ID" value="MFC5865102.1"/>
    <property type="molecule type" value="Genomic_DNA"/>
</dbReference>
<keyword evidence="1" id="KW-1133">Transmembrane helix</keyword>
<name>A0ABW1ELE6_9BACT</name>
<reference evidence="3" key="1">
    <citation type="journal article" date="2019" name="Int. J. Syst. Evol. Microbiol.">
        <title>The Global Catalogue of Microorganisms (GCM) 10K type strain sequencing project: providing services to taxonomists for standard genome sequencing and annotation.</title>
        <authorList>
            <consortium name="The Broad Institute Genomics Platform"/>
            <consortium name="The Broad Institute Genome Sequencing Center for Infectious Disease"/>
            <person name="Wu L."/>
            <person name="Ma J."/>
        </authorList>
    </citation>
    <scope>NUCLEOTIDE SEQUENCE [LARGE SCALE GENOMIC DNA]</scope>
    <source>
        <strain evidence="3">JCM 4087</strain>
    </source>
</reference>
<keyword evidence="3" id="KW-1185">Reference proteome</keyword>
<keyword evidence="1" id="KW-0812">Transmembrane</keyword>
<evidence type="ECO:0000313" key="3">
    <source>
        <dbReference type="Proteomes" id="UP001596091"/>
    </source>
</evidence>
<gene>
    <name evidence="2" type="ORF">ACFPT7_22540</name>
</gene>
<feature type="transmembrane region" description="Helical" evidence="1">
    <location>
        <begin position="117"/>
        <end position="141"/>
    </location>
</feature>
<accession>A0ABW1ELE6</accession>
<proteinExistence type="predicted"/>
<keyword evidence="1" id="KW-0472">Membrane</keyword>
<dbReference type="InterPro" id="IPR021215">
    <property type="entry name" value="DUF2752"/>
</dbReference>
<protein>
    <submittedName>
        <fullName evidence="2">DUF2752 domain-containing protein</fullName>
    </submittedName>
</protein>
<evidence type="ECO:0000256" key="1">
    <source>
        <dbReference type="SAM" id="Phobius"/>
    </source>
</evidence>
<feature type="transmembrane region" description="Helical" evidence="1">
    <location>
        <begin position="17"/>
        <end position="34"/>
    </location>
</feature>
<comment type="caution">
    <text evidence="2">The sequence shown here is derived from an EMBL/GenBank/DDBJ whole genome shotgun (WGS) entry which is preliminary data.</text>
</comment>
<dbReference type="Pfam" id="PF10825">
    <property type="entry name" value="DUF2752"/>
    <property type="match status" value="1"/>
</dbReference>
<dbReference type="Proteomes" id="UP001596091">
    <property type="component" value="Unassembled WGS sequence"/>
</dbReference>